<dbReference type="OrthoDB" id="9806785at2"/>
<feature type="transmembrane region" description="Helical" evidence="6">
    <location>
        <begin position="271"/>
        <end position="292"/>
    </location>
</feature>
<dbReference type="PANTHER" id="PTHR10361:SF28">
    <property type="entry name" value="P3 PROTEIN-RELATED"/>
    <property type="match status" value="1"/>
</dbReference>
<keyword evidence="3 6" id="KW-1133">Transmembrane helix</keyword>
<organism evidence="7 8">
    <name type="scientific">Cyclobacterium amurskyense</name>
    <dbReference type="NCBI Taxonomy" id="320787"/>
    <lineage>
        <taxon>Bacteria</taxon>
        <taxon>Pseudomonadati</taxon>
        <taxon>Bacteroidota</taxon>
        <taxon>Cytophagia</taxon>
        <taxon>Cytophagales</taxon>
        <taxon>Cyclobacteriaceae</taxon>
        <taxon>Cyclobacterium</taxon>
    </lineage>
</organism>
<comment type="subcellular location">
    <subcellularLocation>
        <location evidence="1">Membrane</location>
        <topology evidence="1">Multi-pass membrane protein</topology>
    </subcellularLocation>
</comment>
<dbReference type="GO" id="GO:0016020">
    <property type="term" value="C:membrane"/>
    <property type="evidence" value="ECO:0007669"/>
    <property type="project" value="UniProtKB-SubCell"/>
</dbReference>
<keyword evidence="2 6" id="KW-0812">Transmembrane</keyword>
<dbReference type="InterPro" id="IPR002657">
    <property type="entry name" value="BilAc:Na_symport/Acr3"/>
</dbReference>
<feature type="transmembrane region" description="Helical" evidence="6">
    <location>
        <begin position="89"/>
        <end position="107"/>
    </location>
</feature>
<gene>
    <name evidence="7" type="ORF">CA2015_4382</name>
</gene>
<evidence type="ECO:0000256" key="5">
    <source>
        <dbReference type="SAM" id="MobiDB-lite"/>
    </source>
</evidence>
<evidence type="ECO:0000256" key="1">
    <source>
        <dbReference type="ARBA" id="ARBA00004141"/>
    </source>
</evidence>
<feature type="compositionally biased region" description="Basic and acidic residues" evidence="5">
    <location>
        <begin position="367"/>
        <end position="379"/>
    </location>
</feature>
<dbReference type="InterPro" id="IPR038770">
    <property type="entry name" value="Na+/solute_symporter_sf"/>
</dbReference>
<evidence type="ECO:0000313" key="7">
    <source>
        <dbReference type="EMBL" id="AKP53725.1"/>
    </source>
</evidence>
<feature type="transmembrane region" description="Helical" evidence="6">
    <location>
        <begin position="58"/>
        <end position="77"/>
    </location>
</feature>
<dbReference type="AlphaFoldDB" id="A0A0H4PL00"/>
<reference evidence="7 8" key="1">
    <citation type="submission" date="2015-07" db="EMBL/GenBank/DDBJ databases">
        <authorList>
            <person name="Kim K.M."/>
        </authorList>
    </citation>
    <scope>NUCLEOTIDE SEQUENCE [LARGE SCALE GENOMIC DNA]</scope>
    <source>
        <strain evidence="7 8">KCTC 12363</strain>
    </source>
</reference>
<protein>
    <submittedName>
        <fullName evidence="7">Sodium-dependent transporter</fullName>
    </submittedName>
</protein>
<feature type="transmembrane region" description="Helical" evidence="6">
    <location>
        <begin position="7"/>
        <end position="27"/>
    </location>
</feature>
<feature type="transmembrane region" description="Helical" evidence="6">
    <location>
        <begin position="175"/>
        <end position="197"/>
    </location>
</feature>
<dbReference type="Proteomes" id="UP000036520">
    <property type="component" value="Chromosome"/>
</dbReference>
<name>A0A0H4PL00_9BACT</name>
<proteinExistence type="predicted"/>
<dbReference type="EMBL" id="CP012040">
    <property type="protein sequence ID" value="AKP53725.1"/>
    <property type="molecule type" value="Genomic_DNA"/>
</dbReference>
<feature type="transmembrane region" description="Helical" evidence="6">
    <location>
        <begin position="148"/>
        <end position="168"/>
    </location>
</feature>
<dbReference type="InterPro" id="IPR004710">
    <property type="entry name" value="Bilac:Na_transpt"/>
</dbReference>
<feature type="region of interest" description="Disordered" evidence="5">
    <location>
        <begin position="359"/>
        <end position="379"/>
    </location>
</feature>
<keyword evidence="4 6" id="KW-0472">Membrane</keyword>
<feature type="transmembrane region" description="Helical" evidence="6">
    <location>
        <begin position="119"/>
        <end position="142"/>
    </location>
</feature>
<dbReference type="PANTHER" id="PTHR10361">
    <property type="entry name" value="SODIUM-BILE ACID COTRANSPORTER"/>
    <property type="match status" value="1"/>
</dbReference>
<evidence type="ECO:0000313" key="8">
    <source>
        <dbReference type="Proteomes" id="UP000036520"/>
    </source>
</evidence>
<accession>A0A0H4PL00</accession>
<dbReference type="Pfam" id="PF01758">
    <property type="entry name" value="SBF"/>
    <property type="match status" value="1"/>
</dbReference>
<feature type="transmembrane region" description="Helical" evidence="6">
    <location>
        <begin position="209"/>
        <end position="231"/>
    </location>
</feature>
<dbReference type="Gene3D" id="1.20.1530.20">
    <property type="match status" value="1"/>
</dbReference>
<evidence type="ECO:0000256" key="2">
    <source>
        <dbReference type="ARBA" id="ARBA00022692"/>
    </source>
</evidence>
<evidence type="ECO:0000256" key="6">
    <source>
        <dbReference type="SAM" id="Phobius"/>
    </source>
</evidence>
<sequence>MNKKQTLFSSSLVLAGISLIGIAVLLLKDNQEVASLLVLSFFAFLLIGMQGYDKLKGFSFTVWVIAAVAISMTFPDYITEVAGYNTEGFIVPLIQLIMFGMGTTMGIRDFQGVLKMPKGVIVGLVSQFTIMPILAISLAILMEFPPEIAAGIVLIGSSPSGVSSNIITFLAKGNLALSITLTAFTTILAPFLTPLLMKLLAGQFIPIDSFQMMVSIIKMIFVPIIAGMVFNKIFKGRAGWLHIAMPFIAMAANVVIIAVIVAAGRDSLLEIGLLLLLAAIIHNASGYVLGYWGCRLFKMNKVDSRTIAIEVGMQNGGMAAGIASELGKAATLGLFPAIFGTWMDISGSFLANWWRTAPTGEDDASEPTDRPQSLKDIEK</sequence>
<dbReference type="RefSeq" id="WP_053086732.1">
    <property type="nucleotide sequence ID" value="NZ_CP012040.1"/>
</dbReference>
<keyword evidence="8" id="KW-1185">Reference proteome</keyword>
<feature type="transmembrane region" description="Helical" evidence="6">
    <location>
        <begin position="243"/>
        <end position="265"/>
    </location>
</feature>
<evidence type="ECO:0000256" key="4">
    <source>
        <dbReference type="ARBA" id="ARBA00023136"/>
    </source>
</evidence>
<feature type="transmembrane region" description="Helical" evidence="6">
    <location>
        <begin position="33"/>
        <end position="51"/>
    </location>
</feature>
<dbReference type="KEGG" id="camu:CA2015_4382"/>
<evidence type="ECO:0000256" key="3">
    <source>
        <dbReference type="ARBA" id="ARBA00022989"/>
    </source>
</evidence>